<proteinExistence type="predicted"/>
<name>A0ABX7BJL8_9CAUL</name>
<accession>A0ABX7BJL8</accession>
<dbReference type="SUPFAM" id="SSF69279">
    <property type="entry name" value="Phage tail proteins"/>
    <property type="match status" value="1"/>
</dbReference>
<dbReference type="Pfam" id="PF05954">
    <property type="entry name" value="Phage_GPD"/>
    <property type="match status" value="1"/>
</dbReference>
<evidence type="ECO:0000313" key="1">
    <source>
        <dbReference type="EMBL" id="QQQ17737.1"/>
    </source>
</evidence>
<sequence>MGLKAEPDFQLTLGDEDVTARVRDRLLSLTVTDNSGEESDTLEVRLDDRDNAIETARRGAVLSLSIGYEGDGLFHMGKFTVDEVTVEGPPDVLIIQAKAADMREGFKAQRTRSFTATTIGAIVADIASDHRLTPAVAAELASVVIVHRDQTNESDLHFLTRLGRDFGAVAAPKDGKLVFAPIGTGLSVSGAAMDVVTLDRRDLTRWSGKEADRNSQGSVKARWRDHRAARTEYATAGSGDPVKTLRPTYRDEATARAAAEAALGRADRDRAEVELILPGRAVIVAQTPIEVTGLRPELSGRWIAKTVTHTLAFEGAGFTTTVTGSRAA</sequence>
<evidence type="ECO:0000313" key="2">
    <source>
        <dbReference type="Proteomes" id="UP000595448"/>
    </source>
</evidence>
<reference evidence="1 2" key="1">
    <citation type="submission" date="2021-01" db="EMBL/GenBank/DDBJ databases">
        <title>Brevundimonas vitis sp. nov., an bacterium isolated from grape (Vitis vinifera).</title>
        <authorList>
            <person name="Jiang L."/>
            <person name="Lee J."/>
        </authorList>
    </citation>
    <scope>NUCLEOTIDE SEQUENCE [LARGE SCALE GENOMIC DNA]</scope>
    <source>
        <strain evidence="1 2">GRTSA-9</strain>
    </source>
</reference>
<protein>
    <recommendedName>
        <fullName evidence="3">Phage late control D family protein</fullName>
    </recommendedName>
</protein>
<keyword evidence="2" id="KW-1185">Reference proteome</keyword>
<dbReference type="RefSeq" id="WP_201102113.1">
    <property type="nucleotide sequence ID" value="NZ_CP067977.1"/>
</dbReference>
<organism evidence="1 2">
    <name type="scientific">Brevundimonas vitisensis</name>
    <dbReference type="NCBI Taxonomy" id="2800818"/>
    <lineage>
        <taxon>Bacteria</taxon>
        <taxon>Pseudomonadati</taxon>
        <taxon>Pseudomonadota</taxon>
        <taxon>Alphaproteobacteria</taxon>
        <taxon>Caulobacterales</taxon>
        <taxon>Caulobacteraceae</taxon>
        <taxon>Brevundimonas</taxon>
    </lineage>
</organism>
<evidence type="ECO:0008006" key="3">
    <source>
        <dbReference type="Google" id="ProtNLM"/>
    </source>
</evidence>
<gene>
    <name evidence="1" type="ORF">JIP62_10370</name>
</gene>
<dbReference type="EMBL" id="CP067977">
    <property type="protein sequence ID" value="QQQ17737.1"/>
    <property type="molecule type" value="Genomic_DNA"/>
</dbReference>
<dbReference type="Proteomes" id="UP000595448">
    <property type="component" value="Chromosome"/>
</dbReference>